<dbReference type="GO" id="GO:0003677">
    <property type="term" value="F:DNA binding"/>
    <property type="evidence" value="ECO:0007669"/>
    <property type="project" value="UniProtKB-KW"/>
</dbReference>
<dbReference type="GO" id="GO:0005829">
    <property type="term" value="C:cytosol"/>
    <property type="evidence" value="ECO:0007669"/>
    <property type="project" value="TreeGrafter"/>
</dbReference>
<evidence type="ECO:0000256" key="3">
    <source>
        <dbReference type="ARBA" id="ARBA00023163"/>
    </source>
</evidence>
<dbReference type="Pfam" id="PF07883">
    <property type="entry name" value="Cupin_2"/>
    <property type="match status" value="1"/>
</dbReference>
<dbReference type="CDD" id="cd02209">
    <property type="entry name" value="cupin_XRE_C"/>
    <property type="match status" value="1"/>
</dbReference>
<gene>
    <name evidence="5" type="ORF">LDG_7241</name>
</gene>
<dbReference type="SUPFAM" id="SSF51182">
    <property type="entry name" value="RmlC-like cupins"/>
    <property type="match status" value="1"/>
</dbReference>
<dbReference type="InterPro" id="IPR001387">
    <property type="entry name" value="Cro/C1-type_HTH"/>
</dbReference>
<feature type="domain" description="HTH cro/C1-type" evidence="4">
    <location>
        <begin position="1"/>
        <end position="31"/>
    </location>
</feature>
<reference evidence="5 6" key="1">
    <citation type="journal article" date="2011" name="BMC Genomics">
        <title>Insight into cross-talk between intra-amoebal pathogens.</title>
        <authorList>
            <person name="Gimenez G."/>
            <person name="Bertelli C."/>
            <person name="Moliner C."/>
            <person name="Robert C."/>
            <person name="Raoult D."/>
            <person name="Fournier P.E."/>
            <person name="Greub G."/>
        </authorList>
    </citation>
    <scope>NUCLEOTIDE SEQUENCE [LARGE SCALE GENOMIC DNA]</scope>
    <source>
        <strain evidence="5 6">LLAP12</strain>
    </source>
</reference>
<protein>
    <recommendedName>
        <fullName evidence="4">HTH cro/C1-type domain-containing protein</fullName>
    </recommendedName>
</protein>
<dbReference type="Gene3D" id="2.60.120.10">
    <property type="entry name" value="Jelly Rolls"/>
    <property type="match status" value="1"/>
</dbReference>
<dbReference type="Proteomes" id="UP000002770">
    <property type="component" value="Unassembled WGS sequence"/>
</dbReference>
<dbReference type="PANTHER" id="PTHR46797">
    <property type="entry name" value="HTH-TYPE TRANSCRIPTIONAL REGULATOR"/>
    <property type="match status" value="1"/>
</dbReference>
<sequence>MLGQIEREESSPTITTLWKIATGFEASFSSFIEEIDSTSSEAMYRRGQVQTIHPDDKKIRVLPLFPFEPQLNFELFVIELLPGCEHLSPSHKDGVVEHVVVVQGSMEVLVDGEWQKLSNGEGIRFSANQPHGYRNLMPETAAFHDIIHYPEAS</sequence>
<dbReference type="InterPro" id="IPR011051">
    <property type="entry name" value="RmlC_Cupin_sf"/>
</dbReference>
<dbReference type="GO" id="GO:0003700">
    <property type="term" value="F:DNA-binding transcription factor activity"/>
    <property type="evidence" value="ECO:0007669"/>
    <property type="project" value="TreeGrafter"/>
</dbReference>
<dbReference type="InParanoid" id="G9EPQ3"/>
<dbReference type="InterPro" id="IPR010982">
    <property type="entry name" value="Lambda_DNA-bd_dom_sf"/>
</dbReference>
<dbReference type="FunCoup" id="G9EPQ3">
    <property type="interactions" value="3"/>
</dbReference>
<dbReference type="InterPro" id="IPR014710">
    <property type="entry name" value="RmlC-like_jellyroll"/>
</dbReference>
<keyword evidence="6" id="KW-1185">Reference proteome</keyword>
<dbReference type="InterPro" id="IPR013096">
    <property type="entry name" value="Cupin_2"/>
</dbReference>
<keyword evidence="3" id="KW-0804">Transcription</keyword>
<dbReference type="eggNOG" id="COG1396">
    <property type="taxonomic scope" value="Bacteria"/>
</dbReference>
<proteinExistence type="predicted"/>
<dbReference type="EMBL" id="JH413825">
    <property type="protein sequence ID" value="EHL30755.1"/>
    <property type="molecule type" value="Genomic_DNA"/>
</dbReference>
<evidence type="ECO:0000313" key="5">
    <source>
        <dbReference type="EMBL" id="EHL30755.1"/>
    </source>
</evidence>
<evidence type="ECO:0000313" key="6">
    <source>
        <dbReference type="Proteomes" id="UP000002770"/>
    </source>
</evidence>
<dbReference type="PROSITE" id="PS50943">
    <property type="entry name" value="HTH_CROC1"/>
    <property type="match status" value="1"/>
</dbReference>
<organism evidence="5 6">
    <name type="scientific">Legionella drancourtii LLAP12</name>
    <dbReference type="NCBI Taxonomy" id="658187"/>
    <lineage>
        <taxon>Bacteria</taxon>
        <taxon>Pseudomonadati</taxon>
        <taxon>Pseudomonadota</taxon>
        <taxon>Gammaproteobacteria</taxon>
        <taxon>Legionellales</taxon>
        <taxon>Legionellaceae</taxon>
        <taxon>Legionella</taxon>
    </lineage>
</organism>
<dbReference type="Gene3D" id="1.10.260.40">
    <property type="entry name" value="lambda repressor-like DNA-binding domains"/>
    <property type="match status" value="1"/>
</dbReference>
<dbReference type="PANTHER" id="PTHR46797:SF23">
    <property type="entry name" value="HTH-TYPE TRANSCRIPTIONAL REGULATOR SUTR"/>
    <property type="match status" value="1"/>
</dbReference>
<evidence type="ECO:0000259" key="4">
    <source>
        <dbReference type="PROSITE" id="PS50943"/>
    </source>
</evidence>
<keyword evidence="1" id="KW-0805">Transcription regulation</keyword>
<name>G9EPQ3_9GAMM</name>
<dbReference type="HOGENOM" id="CLU_085376_5_0_6"/>
<dbReference type="STRING" id="658187.LDG_7241"/>
<keyword evidence="2" id="KW-0238">DNA-binding</keyword>
<accession>G9EPQ3</accession>
<dbReference type="InterPro" id="IPR050807">
    <property type="entry name" value="TransReg_Diox_bact_type"/>
</dbReference>
<evidence type="ECO:0000256" key="2">
    <source>
        <dbReference type="ARBA" id="ARBA00023125"/>
    </source>
</evidence>
<dbReference type="AlphaFoldDB" id="G9EPQ3"/>
<evidence type="ECO:0000256" key="1">
    <source>
        <dbReference type="ARBA" id="ARBA00023015"/>
    </source>
</evidence>